<keyword evidence="2" id="KW-1185">Reference proteome</keyword>
<evidence type="ECO:0000313" key="1">
    <source>
        <dbReference type="EMBL" id="NJB76994.1"/>
    </source>
</evidence>
<gene>
    <name evidence="1" type="ORF">GGR96_004122</name>
</gene>
<accession>A0ABX0X5Z5</accession>
<proteinExistence type="predicted"/>
<dbReference type="EMBL" id="JAATJD010000004">
    <property type="protein sequence ID" value="NJB76994.1"/>
    <property type="molecule type" value="Genomic_DNA"/>
</dbReference>
<reference evidence="1 2" key="1">
    <citation type="submission" date="2020-03" db="EMBL/GenBank/DDBJ databases">
        <title>Genomic Encyclopedia of Type Strains, Phase IV (KMG-IV): sequencing the most valuable type-strain genomes for metagenomic binning, comparative biology and taxonomic classification.</title>
        <authorList>
            <person name="Goeker M."/>
        </authorList>
    </citation>
    <scope>NUCLEOTIDE SEQUENCE [LARGE SCALE GENOMIC DNA]</scope>
    <source>
        <strain evidence="1 2">DSM 18888</strain>
    </source>
</reference>
<protein>
    <submittedName>
        <fullName evidence="1">Uncharacterized protein with PIN domain</fullName>
    </submittedName>
</protein>
<dbReference type="Proteomes" id="UP000556869">
    <property type="component" value="Unassembled WGS sequence"/>
</dbReference>
<sequence>MKKLCKECRDIELVEENSNPNAMYRNMQLIVDRLECCDKCGEYYWVISGEKK</sequence>
<comment type="caution">
    <text evidence="1">The sequence shown here is derived from an EMBL/GenBank/DDBJ whole genome shotgun (WGS) entry which is preliminary data.</text>
</comment>
<evidence type="ECO:0000313" key="2">
    <source>
        <dbReference type="Proteomes" id="UP000556869"/>
    </source>
</evidence>
<name>A0ABX0X5Z5_9PROT</name>
<organism evidence="1 2">
    <name type="scientific">Thalassospira tepidiphila</name>
    <dbReference type="NCBI Taxonomy" id="393657"/>
    <lineage>
        <taxon>Bacteria</taxon>
        <taxon>Pseudomonadati</taxon>
        <taxon>Pseudomonadota</taxon>
        <taxon>Alphaproteobacteria</taxon>
        <taxon>Rhodospirillales</taxon>
        <taxon>Thalassospiraceae</taxon>
        <taxon>Thalassospira</taxon>
    </lineage>
</organism>